<proteinExistence type="predicted"/>
<dbReference type="AlphaFoldDB" id="A0A0E9T8L8"/>
<organism evidence="1">
    <name type="scientific">Anguilla anguilla</name>
    <name type="common">European freshwater eel</name>
    <name type="synonym">Muraena anguilla</name>
    <dbReference type="NCBI Taxonomy" id="7936"/>
    <lineage>
        <taxon>Eukaryota</taxon>
        <taxon>Metazoa</taxon>
        <taxon>Chordata</taxon>
        <taxon>Craniata</taxon>
        <taxon>Vertebrata</taxon>
        <taxon>Euteleostomi</taxon>
        <taxon>Actinopterygii</taxon>
        <taxon>Neopterygii</taxon>
        <taxon>Teleostei</taxon>
        <taxon>Anguilliformes</taxon>
        <taxon>Anguillidae</taxon>
        <taxon>Anguilla</taxon>
    </lineage>
</organism>
<name>A0A0E9T8L8_ANGAN</name>
<reference evidence="1" key="2">
    <citation type="journal article" date="2015" name="Fish Shellfish Immunol.">
        <title>Early steps in the European eel (Anguilla anguilla)-Vibrio vulnificus interaction in the gills: Role of the RtxA13 toxin.</title>
        <authorList>
            <person name="Callol A."/>
            <person name="Pajuelo D."/>
            <person name="Ebbesson L."/>
            <person name="Teles M."/>
            <person name="MacKenzie S."/>
            <person name="Amaro C."/>
        </authorList>
    </citation>
    <scope>NUCLEOTIDE SEQUENCE</scope>
</reference>
<accession>A0A0E9T8L8</accession>
<evidence type="ECO:0000313" key="1">
    <source>
        <dbReference type="EMBL" id="JAH49976.1"/>
    </source>
</evidence>
<protein>
    <submittedName>
        <fullName evidence="1">Uncharacterized protein</fullName>
    </submittedName>
</protein>
<sequence>MHCNGWSRESHGGWRSHTVHISAPPRNMWVQSSLGRCSFGQSKNEADPDAGLVFVDTHLF</sequence>
<dbReference type="EMBL" id="GBXM01058601">
    <property type="protein sequence ID" value="JAH49976.1"/>
    <property type="molecule type" value="Transcribed_RNA"/>
</dbReference>
<reference evidence="1" key="1">
    <citation type="submission" date="2014-11" db="EMBL/GenBank/DDBJ databases">
        <authorList>
            <person name="Amaro Gonzalez C."/>
        </authorList>
    </citation>
    <scope>NUCLEOTIDE SEQUENCE</scope>
</reference>